<accession>A0A7C9NDQ2</accession>
<sequence>MFFRDLKPKTDVTLSVNLARVHLPVRLGHRDAHKSFAEPLARQLAAAGLGVVTDCTAHGSAPADVFGVDLHLGLTRADRGTLETVARMLEHLAAPCGSSIRLADGGQPLVFGASEGLELTLEADAAPTAEARRGIARACADALREDGVFRGWVERGGKTVFFFYGQDFTRMRARLAEALSGNPQFRSALTRRMA</sequence>
<evidence type="ECO:0000313" key="1">
    <source>
        <dbReference type="EMBL" id="MXQ07659.1"/>
    </source>
</evidence>
<evidence type="ECO:0000313" key="2">
    <source>
        <dbReference type="Proteomes" id="UP000480350"/>
    </source>
</evidence>
<gene>
    <name evidence="1" type="ORF">GQ651_07355</name>
</gene>
<dbReference type="RefSeq" id="WP_160763523.1">
    <property type="nucleotide sequence ID" value="NZ_WUPT01000001.1"/>
</dbReference>
<protein>
    <submittedName>
        <fullName evidence="1">Uncharacterized protein</fullName>
    </submittedName>
</protein>
<dbReference type="Proteomes" id="UP000480350">
    <property type="component" value="Unassembled WGS sequence"/>
</dbReference>
<organism evidence="1 2">
    <name type="scientific">Kangsaoukella pontilimi</name>
    <dbReference type="NCBI Taxonomy" id="2691042"/>
    <lineage>
        <taxon>Bacteria</taxon>
        <taxon>Pseudomonadati</taxon>
        <taxon>Pseudomonadota</taxon>
        <taxon>Alphaproteobacteria</taxon>
        <taxon>Rhodobacterales</taxon>
        <taxon>Paracoccaceae</taxon>
        <taxon>Kangsaoukella</taxon>
    </lineage>
</organism>
<reference evidence="1 2" key="1">
    <citation type="submission" date="2019-12" db="EMBL/GenBank/DDBJ databases">
        <authorList>
            <person name="Lee S.D."/>
        </authorList>
    </citation>
    <scope>NUCLEOTIDE SEQUENCE [LARGE SCALE GENOMIC DNA]</scope>
    <source>
        <strain evidence="1 2">GH1-50</strain>
    </source>
</reference>
<reference evidence="1 2" key="2">
    <citation type="submission" date="2020-03" db="EMBL/GenBank/DDBJ databases">
        <title>Kangsaoukella pontilimi gen. nov., sp. nov., a new member of the family Rhodobacteraceae isolated from a tidal mudflat.</title>
        <authorList>
            <person name="Kim I.S."/>
        </authorList>
    </citation>
    <scope>NUCLEOTIDE SEQUENCE [LARGE SCALE GENOMIC DNA]</scope>
    <source>
        <strain evidence="1 2">GH1-50</strain>
    </source>
</reference>
<proteinExistence type="predicted"/>
<name>A0A7C9NDQ2_9RHOB</name>
<comment type="caution">
    <text evidence="1">The sequence shown here is derived from an EMBL/GenBank/DDBJ whole genome shotgun (WGS) entry which is preliminary data.</text>
</comment>
<dbReference type="AlphaFoldDB" id="A0A7C9NDQ2"/>
<keyword evidence="2" id="KW-1185">Reference proteome</keyword>
<dbReference type="EMBL" id="WUPT01000001">
    <property type="protein sequence ID" value="MXQ07659.1"/>
    <property type="molecule type" value="Genomic_DNA"/>
</dbReference>